<dbReference type="PANTHER" id="PTHR30520">
    <property type="entry name" value="FORMATE TRANSPORTER-RELATED"/>
    <property type="match status" value="1"/>
</dbReference>
<proteinExistence type="inferred from homology"/>
<organism evidence="7 8">
    <name type="scientific">Luteimonas flava</name>
    <dbReference type="NCBI Taxonomy" id="3115822"/>
    <lineage>
        <taxon>Bacteria</taxon>
        <taxon>Pseudomonadati</taxon>
        <taxon>Pseudomonadota</taxon>
        <taxon>Gammaproteobacteria</taxon>
        <taxon>Lysobacterales</taxon>
        <taxon>Lysobacteraceae</taxon>
        <taxon>Luteimonas</taxon>
    </lineage>
</organism>
<dbReference type="Proteomes" id="UP001358324">
    <property type="component" value="Unassembled WGS sequence"/>
</dbReference>
<dbReference type="InterPro" id="IPR024002">
    <property type="entry name" value="For/NO2_transpt_CS"/>
</dbReference>
<protein>
    <submittedName>
        <fullName evidence="7">Formate/nitrite transporter family protein</fullName>
    </submittedName>
</protein>
<evidence type="ECO:0000313" key="8">
    <source>
        <dbReference type="Proteomes" id="UP001358324"/>
    </source>
</evidence>
<name>A0ABU7WF84_9GAMM</name>
<dbReference type="PROSITE" id="PS01005">
    <property type="entry name" value="FORMATE_NITRITE_TP_1"/>
    <property type="match status" value="1"/>
</dbReference>
<evidence type="ECO:0000256" key="5">
    <source>
        <dbReference type="ARBA" id="ARBA00049660"/>
    </source>
</evidence>
<evidence type="ECO:0000256" key="2">
    <source>
        <dbReference type="ARBA" id="ARBA00022692"/>
    </source>
</evidence>
<feature type="transmembrane region" description="Helical" evidence="6">
    <location>
        <begin position="191"/>
        <end position="211"/>
    </location>
</feature>
<dbReference type="PROSITE" id="PS01006">
    <property type="entry name" value="FORMATE_NITRITE_TP_2"/>
    <property type="match status" value="1"/>
</dbReference>
<comment type="subcellular location">
    <subcellularLocation>
        <location evidence="1">Membrane</location>
        <topology evidence="1">Multi-pass membrane protein</topology>
    </subcellularLocation>
</comment>
<feature type="transmembrane region" description="Helical" evidence="6">
    <location>
        <begin position="243"/>
        <end position="267"/>
    </location>
</feature>
<comment type="similarity">
    <text evidence="5">Belongs to the FNT transporter (TC 1.A.16) family.</text>
</comment>
<dbReference type="Pfam" id="PF01226">
    <property type="entry name" value="Form_Nir_trans"/>
    <property type="match status" value="1"/>
</dbReference>
<keyword evidence="3 6" id="KW-1133">Transmembrane helix</keyword>
<keyword evidence="2 6" id="KW-0812">Transmembrane</keyword>
<accession>A0ABU7WF84</accession>
<evidence type="ECO:0000256" key="4">
    <source>
        <dbReference type="ARBA" id="ARBA00023136"/>
    </source>
</evidence>
<keyword evidence="4 6" id="KW-0472">Membrane</keyword>
<dbReference type="PANTHER" id="PTHR30520:SF6">
    <property type="entry name" value="FORMATE_NITRATE FAMILY TRANSPORTER (EUROFUNG)"/>
    <property type="match status" value="1"/>
</dbReference>
<dbReference type="Gene3D" id="1.20.1080.10">
    <property type="entry name" value="Glycerol uptake facilitator protein"/>
    <property type="match status" value="1"/>
</dbReference>
<feature type="transmembrane region" description="Helical" evidence="6">
    <location>
        <begin position="68"/>
        <end position="89"/>
    </location>
</feature>
<dbReference type="RefSeq" id="WP_332077538.1">
    <property type="nucleotide sequence ID" value="NZ_JAZHBM010000001.1"/>
</dbReference>
<keyword evidence="8" id="KW-1185">Reference proteome</keyword>
<feature type="transmembrane region" description="Helical" evidence="6">
    <location>
        <begin position="33"/>
        <end position="56"/>
    </location>
</feature>
<comment type="caution">
    <text evidence="7">The sequence shown here is derived from an EMBL/GenBank/DDBJ whole genome shotgun (WGS) entry which is preliminary data.</text>
</comment>
<gene>
    <name evidence="7" type="ORF">V3391_06270</name>
</gene>
<evidence type="ECO:0000313" key="7">
    <source>
        <dbReference type="EMBL" id="MEF3081819.1"/>
    </source>
</evidence>
<feature type="transmembrane region" description="Helical" evidence="6">
    <location>
        <begin position="159"/>
        <end position="179"/>
    </location>
</feature>
<dbReference type="EMBL" id="JAZHBM010000001">
    <property type="protein sequence ID" value="MEF3081819.1"/>
    <property type="molecule type" value="Genomic_DNA"/>
</dbReference>
<evidence type="ECO:0000256" key="3">
    <source>
        <dbReference type="ARBA" id="ARBA00022989"/>
    </source>
</evidence>
<evidence type="ECO:0000256" key="6">
    <source>
        <dbReference type="SAM" id="Phobius"/>
    </source>
</evidence>
<sequence length="270" mass="26747">MADTSPAIAPPEDIASAISDTCVEKAALPVGRLFGLGVLAGAYIGFGSLIAVLIGAGAGELPYGLTQIAVGLGFALGLILVLLAGAELFTGNTLMILPLAQRRIGPGHLLRAWSLVWLANLVGALLLVLLAIGAGLHLAGEGAFAGSAIELAADKASKSAGSLVASGILANMLVCLAVWMAAGAKSAVDKIAVIVPPVAAFVALGLEHSIANMSLLPLGLLAQATTGAELPAGLSWGAAGANLVWSTLGNIIGGGGIGLAYWAIYLCKTA</sequence>
<feature type="transmembrane region" description="Helical" evidence="6">
    <location>
        <begin position="110"/>
        <end position="139"/>
    </location>
</feature>
<dbReference type="InterPro" id="IPR000292">
    <property type="entry name" value="For/NO2_transpt"/>
</dbReference>
<dbReference type="InterPro" id="IPR023271">
    <property type="entry name" value="Aquaporin-like"/>
</dbReference>
<reference evidence="7 8" key="1">
    <citation type="submission" date="2024-01" db="EMBL/GenBank/DDBJ databases">
        <title>Novel species of the genus Luteimonas isolated from rivers.</title>
        <authorList>
            <person name="Lu H."/>
        </authorList>
    </citation>
    <scope>NUCLEOTIDE SEQUENCE [LARGE SCALE GENOMIC DNA]</scope>
    <source>
        <strain evidence="7 8">SMYT11W</strain>
    </source>
</reference>
<evidence type="ECO:0000256" key="1">
    <source>
        <dbReference type="ARBA" id="ARBA00004141"/>
    </source>
</evidence>